<dbReference type="SUPFAM" id="SSF48592">
    <property type="entry name" value="GroEL equatorial domain-like"/>
    <property type="match status" value="1"/>
</dbReference>
<reference evidence="2" key="1">
    <citation type="submission" date="2023-04" db="EMBL/GenBank/DDBJ databases">
        <title>Phytophthora lilii NBRC 32176.</title>
        <authorList>
            <person name="Ichikawa N."/>
            <person name="Sato H."/>
            <person name="Tonouchi N."/>
        </authorList>
    </citation>
    <scope>NUCLEOTIDE SEQUENCE</scope>
    <source>
        <strain evidence="2">NBRC 32176</strain>
    </source>
</reference>
<name>A0A9W6U7Q4_9STRA</name>
<dbReference type="PANTHER" id="PTHR14667:SF2">
    <property type="entry name" value="BARDET-BIEDL SYNDROME 10 PROTEIN"/>
    <property type="match status" value="1"/>
</dbReference>
<dbReference type="Gene3D" id="3.30.260.10">
    <property type="entry name" value="TCP-1-like chaperonin intermediate domain"/>
    <property type="match status" value="1"/>
</dbReference>
<gene>
    <name evidence="2" type="ORF">Plil01_001311900</name>
</gene>
<dbReference type="InterPro" id="IPR027410">
    <property type="entry name" value="TCP-1-like_intermed_sf"/>
</dbReference>
<proteinExistence type="predicted"/>
<dbReference type="InterPro" id="IPR002423">
    <property type="entry name" value="Cpn60/GroEL/TCP-1"/>
</dbReference>
<dbReference type="EMBL" id="BSXW01000856">
    <property type="protein sequence ID" value="GMF30683.1"/>
    <property type="molecule type" value="Genomic_DNA"/>
</dbReference>
<dbReference type="OrthoDB" id="77816at2759"/>
<dbReference type="GO" id="GO:0051131">
    <property type="term" value="P:chaperone-mediated protein complex assembly"/>
    <property type="evidence" value="ECO:0007669"/>
    <property type="project" value="InterPro"/>
</dbReference>
<dbReference type="AlphaFoldDB" id="A0A9W6U7Q4"/>
<dbReference type="SUPFAM" id="SSF52029">
    <property type="entry name" value="GroEL apical domain-like"/>
    <property type="match status" value="1"/>
</dbReference>
<dbReference type="Gene3D" id="1.10.560.10">
    <property type="entry name" value="GroEL-like equatorial domain"/>
    <property type="match status" value="1"/>
</dbReference>
<protein>
    <submittedName>
        <fullName evidence="2">Unnamed protein product</fullName>
    </submittedName>
</protein>
<dbReference type="InterPro" id="IPR042619">
    <property type="entry name" value="BBS10"/>
</dbReference>
<dbReference type="PANTHER" id="PTHR14667">
    <property type="entry name" value="BARDET-BIEDL SYNDROME 10 PROTEIN"/>
    <property type="match status" value="1"/>
</dbReference>
<evidence type="ECO:0000313" key="3">
    <source>
        <dbReference type="Proteomes" id="UP001165083"/>
    </source>
</evidence>
<evidence type="ECO:0000256" key="1">
    <source>
        <dbReference type="SAM" id="MobiDB-lite"/>
    </source>
</evidence>
<dbReference type="InterPro" id="IPR027413">
    <property type="entry name" value="GROEL-like_equatorial_sf"/>
</dbReference>
<organism evidence="2 3">
    <name type="scientific">Phytophthora lilii</name>
    <dbReference type="NCBI Taxonomy" id="2077276"/>
    <lineage>
        <taxon>Eukaryota</taxon>
        <taxon>Sar</taxon>
        <taxon>Stramenopiles</taxon>
        <taxon>Oomycota</taxon>
        <taxon>Peronosporomycetes</taxon>
        <taxon>Peronosporales</taxon>
        <taxon>Peronosporaceae</taxon>
        <taxon>Phytophthora</taxon>
    </lineage>
</organism>
<keyword evidence="3" id="KW-1185">Reference proteome</keyword>
<dbReference type="InterPro" id="IPR027409">
    <property type="entry name" value="GroEL-like_apical_dom_sf"/>
</dbReference>
<accession>A0A9W6U7Q4</accession>
<dbReference type="Pfam" id="PF00118">
    <property type="entry name" value="Cpn60_TCP1"/>
    <property type="match status" value="1"/>
</dbReference>
<evidence type="ECO:0000313" key="2">
    <source>
        <dbReference type="EMBL" id="GMF30683.1"/>
    </source>
</evidence>
<comment type="caution">
    <text evidence="2">The sequence shown here is derived from an EMBL/GenBank/DDBJ whole genome shotgun (WGS) entry which is preliminary data.</text>
</comment>
<sequence length="767" mass="83934">MDDVSLKQKQSDDKDLDNLIFNGEKEEATAKENQPQTHDGDSDDGDEKKSTASAKDRSSLSNVLPVDKLKNGANTASKVLGQTFTMFKEKSGAVLEAAKASNAGKTIAGGLSSAATASQEQYGKLKVTEAFKKSSTLASDAYERTSVVASGALEKTLLFRPPEAPIVTGEGHAVLAAWKRGQDAEDPLATFLLAAADGVHQQLGDGSSEFILLVDTAVRHAAEGLRKRQDDRNLVDRAQLSRSFSALKWELQREMQTAQSSLAGLQIAVPIEMDTETMQPSKKFRQASANILISALRGVLGEQSVDFVVEIVLKWVFAAPPRSDRCLLEAADGMDKLLFQRVQHFIKCAPEAIIFMTASSVYSSYVVQRDEFILKKSVVASQPTQILDQCRGAVCFVCFSCSLSLTTGANHVEVATVSEEELFTAQDAAHLFISKFVRCLRDRHNIRLIICTEALDESVIAACTRHGIACVQLAEPEDVEALCMSAGIYALASIFDDIREAQHIGVCTKGVTRVRFQQHACLRLRGLETGSSNQCDEKLQCERSYQGNVVPQLVIHAPTKGVYKQYYSAIVKCLRVLKSWWEPHGPMINTSGDDGKSHATVYGCRGGGATELAIARWLQDRDKVLSSDVMPCDAVMMSLSRHVLASSLIEVVSVLRINLSSTCLSDQAAVGNQRQVLLEAFSSLDLKGRKSQIQGYTLDYSRVLQTLAGPIRIPELVVGDPETYGLVHPWRRIDTLLFLVLQTLEQLFRIDRIFPKTTSTAPASKMH</sequence>
<feature type="compositionally biased region" description="Basic and acidic residues" evidence="1">
    <location>
        <begin position="46"/>
        <end position="58"/>
    </location>
</feature>
<dbReference type="GO" id="GO:0005524">
    <property type="term" value="F:ATP binding"/>
    <property type="evidence" value="ECO:0007669"/>
    <property type="project" value="InterPro"/>
</dbReference>
<feature type="compositionally biased region" description="Basic and acidic residues" evidence="1">
    <location>
        <begin position="1"/>
        <end position="30"/>
    </location>
</feature>
<dbReference type="Gene3D" id="3.50.7.10">
    <property type="entry name" value="GroEL"/>
    <property type="match status" value="1"/>
</dbReference>
<dbReference type="Proteomes" id="UP001165083">
    <property type="component" value="Unassembled WGS sequence"/>
</dbReference>
<feature type="region of interest" description="Disordered" evidence="1">
    <location>
        <begin position="1"/>
        <end position="65"/>
    </location>
</feature>